<accession>A0AAE3KW64</accession>
<organism evidence="1 2">
    <name type="scientific">Lacihabitans soyangensis</name>
    <dbReference type="NCBI Taxonomy" id="869394"/>
    <lineage>
        <taxon>Bacteria</taxon>
        <taxon>Pseudomonadati</taxon>
        <taxon>Bacteroidota</taxon>
        <taxon>Cytophagia</taxon>
        <taxon>Cytophagales</taxon>
        <taxon>Leadbetterellaceae</taxon>
        <taxon>Lacihabitans</taxon>
    </lineage>
</organism>
<name>A0AAE3KW64_9BACT</name>
<proteinExistence type="predicted"/>
<dbReference type="EMBL" id="RJUF01000009">
    <property type="protein sequence ID" value="MCP9762355.1"/>
    <property type="molecule type" value="Genomic_DNA"/>
</dbReference>
<dbReference type="RefSeq" id="WP_255036117.1">
    <property type="nucleotide sequence ID" value="NZ_RJUF01000009.1"/>
</dbReference>
<protein>
    <submittedName>
        <fullName evidence="1">Uncharacterized protein</fullName>
    </submittedName>
</protein>
<reference evidence="1 2" key="1">
    <citation type="submission" date="2018-11" db="EMBL/GenBank/DDBJ databases">
        <title>Novel bacteria species description.</title>
        <authorList>
            <person name="Han J.-H."/>
        </authorList>
    </citation>
    <scope>NUCLEOTIDE SEQUENCE [LARGE SCALE GENOMIC DNA]</scope>
    <source>
        <strain evidence="1 2">KCTC23259</strain>
    </source>
</reference>
<evidence type="ECO:0000313" key="2">
    <source>
        <dbReference type="Proteomes" id="UP001204144"/>
    </source>
</evidence>
<comment type="caution">
    <text evidence="1">The sequence shown here is derived from an EMBL/GenBank/DDBJ whole genome shotgun (WGS) entry which is preliminary data.</text>
</comment>
<dbReference type="PROSITE" id="PS51257">
    <property type="entry name" value="PROKAR_LIPOPROTEIN"/>
    <property type="match status" value="1"/>
</dbReference>
<keyword evidence="2" id="KW-1185">Reference proteome</keyword>
<sequence>MNFNLLKSVKWPLLFLALTIGCKPEEINEPTIYDVDASLAKYVDKFFQEANSRGITIPKENLIVKPATNTANFTDICGKCTQNTKFPELQRTVEINMASSPCWKNISENDKEALVFHELGHCLLNRIAHKNDTFTDGSPKSIMVANNTDLYGPCIYTFDENPTLCNKTNRRKYYIDELFDEKTAAPSWAR</sequence>
<dbReference type="Proteomes" id="UP001204144">
    <property type="component" value="Unassembled WGS sequence"/>
</dbReference>
<gene>
    <name evidence="1" type="ORF">EGI31_05275</name>
</gene>
<evidence type="ECO:0000313" key="1">
    <source>
        <dbReference type="EMBL" id="MCP9762355.1"/>
    </source>
</evidence>
<dbReference type="AlphaFoldDB" id="A0AAE3KW64"/>